<feature type="compositionally biased region" description="Basic and acidic residues" evidence="9">
    <location>
        <begin position="683"/>
        <end position="694"/>
    </location>
</feature>
<dbReference type="InterPro" id="IPR010208">
    <property type="entry name" value="Ion_transpt_RnfC/RsxC"/>
</dbReference>
<feature type="binding site" evidence="8">
    <location>
        <position position="398"/>
    </location>
    <ligand>
        <name>[4Fe-4S] cluster</name>
        <dbReference type="ChEBI" id="CHEBI:49883"/>
        <label>2</label>
    </ligand>
</feature>
<evidence type="ECO:0000256" key="6">
    <source>
        <dbReference type="ARBA" id="ARBA00023004"/>
    </source>
</evidence>
<comment type="subcellular location">
    <subcellularLocation>
        <location evidence="8">Cell inner membrane</location>
        <topology evidence="8">Peripheral membrane protein</topology>
    </subcellularLocation>
</comment>
<feature type="domain" description="4Fe-4S ferredoxin-type" evidence="10">
    <location>
        <begin position="378"/>
        <end position="406"/>
    </location>
</feature>
<evidence type="ECO:0000256" key="1">
    <source>
        <dbReference type="ARBA" id="ARBA00022448"/>
    </source>
</evidence>
<feature type="compositionally biased region" description="Basic and acidic residues" evidence="9">
    <location>
        <begin position="539"/>
        <end position="550"/>
    </location>
</feature>
<dbReference type="eggNOG" id="COG4656">
    <property type="taxonomic scope" value="Bacteria"/>
</dbReference>
<comment type="subunit">
    <text evidence="8">The complex is composed of six subunits: RnfA, RnfB, RnfC, RnfD, RnfE and RnfG.</text>
</comment>
<dbReference type="GO" id="GO:0022900">
    <property type="term" value="P:electron transport chain"/>
    <property type="evidence" value="ECO:0007669"/>
    <property type="project" value="UniProtKB-UniRule"/>
</dbReference>
<dbReference type="PROSITE" id="PS00198">
    <property type="entry name" value="4FE4S_FER_1"/>
    <property type="match status" value="1"/>
</dbReference>
<feature type="binding site" evidence="8">
    <location>
        <position position="430"/>
    </location>
    <ligand>
        <name>[4Fe-4S] cluster</name>
        <dbReference type="ChEBI" id="CHEBI:49883"/>
        <label>2</label>
    </ligand>
</feature>
<dbReference type="PROSITE" id="PS51379">
    <property type="entry name" value="4FE4S_FER_2"/>
    <property type="match status" value="2"/>
</dbReference>
<dbReference type="AlphaFoldDB" id="A1SSX3"/>
<sequence length="857" mass="92336">MTTKAINLLSDAQLAQVSSGKQWSFHGGIHPAENKQSSQIAITDAGIPPYLVISIDHKGYIPELLVKVGDPVLKGQALTKVYGAMVVQHASSSGFVYAIEKRTDLHPSGLAVLSIVIETDGLDRSIAYKKPQDYQTQPAALLIDLIQQSGIIGMGGGGFPSHLKLSNAHNVKLLIINAIECEPYITADDRLMQEHADQLITGIEILQHILKPTLTIFAIEDNKPQAIAAINLAIKQAPESLQKNLRVSIIATRYPSGGEKQLIEMITGQQIPLGQHPTALGIVMYNVGTVFAVKEAIIDGKPLISRIVTLTGDAFKKKGNANVRIGTPIQYLLEQYGLEKKHVQKLLIGGPMMGFTITHTDIPVSKSCNCILVPTPEEMPEPPAEMPCIRCGECSDVCPAVLLPQQLLWYSKSQDHEKLDEYNLPSCIECGACAFVCPSNIPLVEYYRVAKAEIRNARQEAQKAETARIRHENRAVRLEQAKLERQAKHQAAAEKRKQQSKEKNGGQDLIAAALERAKAKKQRLADTAQIPESESESENETKPADNKKDAVAAAIARAKAKKQATTETTQTPESESETKPADNKKDAVAAAIARAKAKKQAAAETTQTPESESETKPADNKKDAVGAAIARAKAKKQAAAETTQTPESESEPADNKKDAVAAAIARAKAKKQAAAETTQTTEGESKQAAEKATQEPEGDVTESDNKKNAVATAIARAKAKKKAAAETTQEPEGDVTAADNKKDAVATAIARAKAKKKAAAETTQEPEGDVTAADNKKQAAQTVHQTSEQLPDNSEAIQARKLRKEQVRLHKQELDSHQSITPQETANKKSSLPADDRKAKIAAAIAKAKAQKTAHKD</sequence>
<dbReference type="InterPro" id="IPR026902">
    <property type="entry name" value="RnfC_N"/>
</dbReference>
<dbReference type="GO" id="GO:0051539">
    <property type="term" value="F:4 iron, 4 sulfur cluster binding"/>
    <property type="evidence" value="ECO:0007669"/>
    <property type="project" value="UniProtKB-KW"/>
</dbReference>
<feature type="binding site" evidence="8">
    <location>
        <position position="427"/>
    </location>
    <ligand>
        <name>[4Fe-4S] cluster</name>
        <dbReference type="ChEBI" id="CHEBI:49883"/>
        <label>2</label>
    </ligand>
</feature>
<reference evidence="11 12" key="1">
    <citation type="submission" date="2007-01" db="EMBL/GenBank/DDBJ databases">
        <title>Complete sequence of Psychromonas ingrahamii 37.</title>
        <authorList>
            <consortium name="US DOE Joint Genome Institute"/>
            <person name="Copeland A."/>
            <person name="Lucas S."/>
            <person name="Lapidus A."/>
            <person name="Barry K."/>
            <person name="Detter J.C."/>
            <person name="Glavina del Rio T."/>
            <person name="Hammon N."/>
            <person name="Israni S."/>
            <person name="Dalin E."/>
            <person name="Tice H."/>
            <person name="Pitluck S."/>
            <person name="Thompson L.S."/>
            <person name="Brettin T."/>
            <person name="Bruce D."/>
            <person name="Han C."/>
            <person name="Tapia R."/>
            <person name="Schmutz J."/>
            <person name="Larimer F."/>
            <person name="Land M."/>
            <person name="Hauser L."/>
            <person name="Kyrpides N."/>
            <person name="Ivanova N."/>
            <person name="Staley J."/>
            <person name="Richardson P."/>
        </authorList>
    </citation>
    <scope>NUCLEOTIDE SEQUENCE [LARGE SCALE GENOMIC DNA]</scope>
    <source>
        <strain evidence="11 12">37</strain>
    </source>
</reference>
<feature type="region of interest" description="Disordered" evidence="9">
    <location>
        <begin position="520"/>
        <end position="857"/>
    </location>
</feature>
<dbReference type="KEGG" id="pin:Ping_0736"/>
<keyword evidence="2 8" id="KW-0004">4Fe-4S</keyword>
<dbReference type="PANTHER" id="PTHR43034:SF2">
    <property type="entry name" value="ION-TRANSLOCATING OXIDOREDUCTASE COMPLEX SUBUNIT C"/>
    <property type="match status" value="1"/>
</dbReference>
<keyword evidence="8" id="KW-1003">Cell membrane</keyword>
<dbReference type="GO" id="GO:0046872">
    <property type="term" value="F:metal ion binding"/>
    <property type="evidence" value="ECO:0007669"/>
    <property type="project" value="UniProtKB-KW"/>
</dbReference>
<dbReference type="HOGENOM" id="CLU_010808_2_1_6"/>
<dbReference type="Pfam" id="PF13375">
    <property type="entry name" value="RnfC_N"/>
    <property type="match status" value="1"/>
</dbReference>
<keyword evidence="1 8" id="KW-0813">Transport</keyword>
<dbReference type="InterPro" id="IPR011538">
    <property type="entry name" value="Nuo51_FMN-bd"/>
</dbReference>
<evidence type="ECO:0000256" key="5">
    <source>
        <dbReference type="ARBA" id="ARBA00022982"/>
    </source>
</evidence>
<feature type="compositionally biased region" description="Low complexity" evidence="9">
    <location>
        <begin position="625"/>
        <end position="647"/>
    </location>
</feature>
<protein>
    <recommendedName>
        <fullName evidence="8">Ion-translocating oxidoreductase complex subunit C</fullName>
        <ecNumber evidence="8">7.-.-.-</ecNumber>
    </recommendedName>
    <alternativeName>
        <fullName evidence="8">Rnf electron transport complex subunit C</fullName>
    </alternativeName>
</protein>
<dbReference type="InterPro" id="IPR037225">
    <property type="entry name" value="Nuo51_FMN-bd_sf"/>
</dbReference>
<feature type="compositionally biased region" description="Basic and acidic residues" evidence="9">
    <location>
        <begin position="484"/>
        <end position="505"/>
    </location>
</feature>
<evidence type="ECO:0000313" key="11">
    <source>
        <dbReference type="EMBL" id="ABM02588.1"/>
    </source>
</evidence>
<dbReference type="Proteomes" id="UP000000639">
    <property type="component" value="Chromosome"/>
</dbReference>
<proteinExistence type="inferred from homology"/>
<evidence type="ECO:0000256" key="4">
    <source>
        <dbReference type="ARBA" id="ARBA00022737"/>
    </source>
</evidence>
<evidence type="ECO:0000256" key="8">
    <source>
        <dbReference type="HAMAP-Rule" id="MF_00461"/>
    </source>
</evidence>
<feature type="compositionally biased region" description="Basic and acidic residues" evidence="9">
    <location>
        <begin position="804"/>
        <end position="816"/>
    </location>
</feature>
<keyword evidence="8" id="KW-0997">Cell inner membrane</keyword>
<organism evidence="11 12">
    <name type="scientific">Psychromonas ingrahamii (strain DSM 17664 / CCUG 51855 / 37)</name>
    <dbReference type="NCBI Taxonomy" id="357804"/>
    <lineage>
        <taxon>Bacteria</taxon>
        <taxon>Pseudomonadati</taxon>
        <taxon>Pseudomonadota</taxon>
        <taxon>Gammaproteobacteria</taxon>
        <taxon>Alteromonadales</taxon>
        <taxon>Psychromonadaceae</taxon>
        <taxon>Psychromonas</taxon>
    </lineage>
</organism>
<feature type="compositionally biased region" description="Low complexity" evidence="9">
    <location>
        <begin position="588"/>
        <end position="610"/>
    </location>
</feature>
<evidence type="ECO:0000256" key="9">
    <source>
        <dbReference type="SAM" id="MobiDB-lite"/>
    </source>
</evidence>
<feature type="compositionally biased region" description="Basic and acidic residues" evidence="9">
    <location>
        <begin position="576"/>
        <end position="587"/>
    </location>
</feature>
<evidence type="ECO:0000256" key="7">
    <source>
        <dbReference type="ARBA" id="ARBA00023014"/>
    </source>
</evidence>
<dbReference type="NCBIfam" id="TIGR01945">
    <property type="entry name" value="rnfC"/>
    <property type="match status" value="1"/>
</dbReference>
<comment type="cofactor">
    <cofactor evidence="8">
        <name>[4Fe-4S] cluster</name>
        <dbReference type="ChEBI" id="CHEBI:49883"/>
    </cofactor>
    <text evidence="8">Binds 2 [4Fe-4S] clusters per subunit.</text>
</comment>
<feature type="compositionally biased region" description="Low complexity" evidence="9">
    <location>
        <begin position="551"/>
        <end position="573"/>
    </location>
</feature>
<dbReference type="STRING" id="357804.Ping_0736"/>
<feature type="binding site" evidence="8">
    <location>
        <position position="391"/>
    </location>
    <ligand>
        <name>[4Fe-4S] cluster</name>
        <dbReference type="ChEBI" id="CHEBI:49883"/>
        <label>1</label>
    </ligand>
</feature>
<comment type="function">
    <text evidence="8">Part of a membrane-bound complex that couples electron transfer with translocation of ions across the membrane.</text>
</comment>
<dbReference type="OrthoDB" id="9767754at2"/>
<dbReference type="SUPFAM" id="SSF142019">
    <property type="entry name" value="Nqo1 FMN-binding domain-like"/>
    <property type="match status" value="1"/>
</dbReference>
<dbReference type="Pfam" id="PF12838">
    <property type="entry name" value="Fer4_7"/>
    <property type="match status" value="1"/>
</dbReference>
<dbReference type="SUPFAM" id="SSF46548">
    <property type="entry name" value="alpha-helical ferredoxin"/>
    <property type="match status" value="1"/>
</dbReference>
<keyword evidence="5 8" id="KW-0249">Electron transport</keyword>
<dbReference type="Gene3D" id="3.30.70.20">
    <property type="match status" value="1"/>
</dbReference>
<comment type="similarity">
    <text evidence="8">Belongs to the 4Fe4S bacterial-type ferredoxin family. RnfC subfamily.</text>
</comment>
<dbReference type="GO" id="GO:0005886">
    <property type="term" value="C:plasma membrane"/>
    <property type="evidence" value="ECO:0007669"/>
    <property type="project" value="UniProtKB-SubCell"/>
</dbReference>
<feature type="region of interest" description="Disordered" evidence="9">
    <location>
        <begin position="484"/>
        <end position="506"/>
    </location>
</feature>
<keyword evidence="8" id="KW-0472">Membrane</keyword>
<dbReference type="HAMAP" id="MF_00461">
    <property type="entry name" value="RsxC_RnfC"/>
    <property type="match status" value="1"/>
</dbReference>
<name>A1SSX3_PSYIN</name>
<feature type="binding site" evidence="8">
    <location>
        <position position="437"/>
    </location>
    <ligand>
        <name>[4Fe-4S] cluster</name>
        <dbReference type="ChEBI" id="CHEBI:49883"/>
        <label>1</label>
    </ligand>
</feature>
<keyword evidence="4 8" id="KW-0677">Repeat</keyword>
<evidence type="ECO:0000313" key="12">
    <source>
        <dbReference type="Proteomes" id="UP000000639"/>
    </source>
</evidence>
<dbReference type="EMBL" id="CP000510">
    <property type="protein sequence ID" value="ABM02588.1"/>
    <property type="molecule type" value="Genomic_DNA"/>
</dbReference>
<evidence type="ECO:0000256" key="3">
    <source>
        <dbReference type="ARBA" id="ARBA00022723"/>
    </source>
</evidence>
<accession>A1SSX3</accession>
<dbReference type="InterPro" id="IPR017900">
    <property type="entry name" value="4Fe4S_Fe_S_CS"/>
</dbReference>
<keyword evidence="8" id="KW-1278">Translocase</keyword>
<dbReference type="RefSeq" id="WP_011769147.1">
    <property type="nucleotide sequence ID" value="NC_008709.1"/>
</dbReference>
<dbReference type="Gene3D" id="3.40.50.11540">
    <property type="entry name" value="NADH-ubiquinone oxidoreductase 51kDa subunit"/>
    <property type="match status" value="1"/>
</dbReference>
<dbReference type="Pfam" id="PF01512">
    <property type="entry name" value="Complex1_51K"/>
    <property type="match status" value="1"/>
</dbReference>
<feature type="compositionally biased region" description="Polar residues" evidence="9">
    <location>
        <begin position="778"/>
        <end position="796"/>
    </location>
</feature>
<keyword evidence="3 8" id="KW-0479">Metal-binding</keyword>
<dbReference type="InterPro" id="IPR017896">
    <property type="entry name" value="4Fe4S_Fe-S-bd"/>
</dbReference>
<feature type="compositionally biased region" description="Polar residues" evidence="9">
    <location>
        <begin position="817"/>
        <end position="830"/>
    </location>
</feature>
<dbReference type="PANTHER" id="PTHR43034">
    <property type="entry name" value="ION-TRANSLOCATING OXIDOREDUCTASE COMPLEX SUBUNIT C"/>
    <property type="match status" value="1"/>
</dbReference>
<dbReference type="NCBIfam" id="NF003454">
    <property type="entry name" value="PRK05035.1"/>
    <property type="match status" value="1"/>
</dbReference>
<dbReference type="GO" id="GO:0009055">
    <property type="term" value="F:electron transfer activity"/>
    <property type="evidence" value="ECO:0007669"/>
    <property type="project" value="InterPro"/>
</dbReference>
<keyword evidence="6 8" id="KW-0408">Iron</keyword>
<dbReference type="EC" id="7.-.-.-" evidence="8"/>
<keyword evidence="12" id="KW-1185">Reference proteome</keyword>
<gene>
    <name evidence="8" type="primary">rnfC</name>
    <name evidence="11" type="ordered locus">Ping_0736</name>
</gene>
<feature type="binding site" evidence="8">
    <location>
        <position position="433"/>
    </location>
    <ligand>
        <name>[4Fe-4S] cluster</name>
        <dbReference type="ChEBI" id="CHEBI:49883"/>
        <label>2</label>
    </ligand>
</feature>
<keyword evidence="7 8" id="KW-0411">Iron-sulfur</keyword>
<feature type="binding site" evidence="8">
    <location>
        <position position="394"/>
    </location>
    <ligand>
        <name>[4Fe-4S] cluster</name>
        <dbReference type="ChEBI" id="CHEBI:49883"/>
        <label>1</label>
    </ligand>
</feature>
<evidence type="ECO:0000259" key="10">
    <source>
        <dbReference type="PROSITE" id="PS51379"/>
    </source>
</evidence>
<evidence type="ECO:0000256" key="2">
    <source>
        <dbReference type="ARBA" id="ARBA00022485"/>
    </source>
</evidence>
<feature type="binding site" evidence="8">
    <location>
        <position position="388"/>
    </location>
    <ligand>
        <name>[4Fe-4S] cluster</name>
        <dbReference type="ChEBI" id="CHEBI:49883"/>
        <label>1</label>
    </ligand>
</feature>
<feature type="domain" description="4Fe-4S ferredoxin-type" evidence="10">
    <location>
        <begin position="418"/>
        <end position="447"/>
    </location>
</feature>
<feature type="compositionally biased region" description="Basic and acidic residues" evidence="9">
    <location>
        <begin position="613"/>
        <end position="624"/>
    </location>
</feature>